<name>A0A382Z4N2_9ZZZZ</name>
<feature type="non-terminal residue" evidence="2">
    <location>
        <position position="68"/>
    </location>
</feature>
<organism evidence="2">
    <name type="scientific">marine metagenome</name>
    <dbReference type="NCBI Taxonomy" id="408172"/>
    <lineage>
        <taxon>unclassified sequences</taxon>
        <taxon>metagenomes</taxon>
        <taxon>ecological metagenomes</taxon>
    </lineage>
</organism>
<feature type="region of interest" description="Disordered" evidence="1">
    <location>
        <begin position="1"/>
        <end position="51"/>
    </location>
</feature>
<dbReference type="AlphaFoldDB" id="A0A382Z4N2"/>
<dbReference type="EMBL" id="UINC01180979">
    <property type="protein sequence ID" value="SVD90441.1"/>
    <property type="molecule type" value="Genomic_DNA"/>
</dbReference>
<gene>
    <name evidence="2" type="ORF">METZ01_LOCUS443295</name>
</gene>
<protein>
    <submittedName>
        <fullName evidence="2">Uncharacterized protein</fullName>
    </submittedName>
</protein>
<evidence type="ECO:0000313" key="2">
    <source>
        <dbReference type="EMBL" id="SVD90441.1"/>
    </source>
</evidence>
<evidence type="ECO:0000256" key="1">
    <source>
        <dbReference type="SAM" id="MobiDB-lite"/>
    </source>
</evidence>
<proteinExistence type="predicted"/>
<sequence length="68" mass="6886">MAKMGQPPSKGTATAAGPDMNPPPYAEGEPKLKKYGPGVDGAIGTTDHNGSIDNVISTQVSKVGKVYG</sequence>
<reference evidence="2" key="1">
    <citation type="submission" date="2018-05" db="EMBL/GenBank/DDBJ databases">
        <authorList>
            <person name="Lanie J.A."/>
            <person name="Ng W.-L."/>
            <person name="Kazmierczak K.M."/>
            <person name="Andrzejewski T.M."/>
            <person name="Davidsen T.M."/>
            <person name="Wayne K.J."/>
            <person name="Tettelin H."/>
            <person name="Glass J.I."/>
            <person name="Rusch D."/>
            <person name="Podicherti R."/>
            <person name="Tsui H.-C.T."/>
            <person name="Winkler M.E."/>
        </authorList>
    </citation>
    <scope>NUCLEOTIDE SEQUENCE</scope>
</reference>
<accession>A0A382Z4N2</accession>